<evidence type="ECO:0000256" key="10">
    <source>
        <dbReference type="ARBA" id="ARBA00023186"/>
    </source>
</evidence>
<feature type="transmembrane region" description="Helical" evidence="13">
    <location>
        <begin position="116"/>
        <end position="140"/>
    </location>
</feature>
<dbReference type="PIRSF" id="PIRSF036659">
    <property type="entry name" value="BdbC"/>
    <property type="match status" value="1"/>
</dbReference>
<dbReference type="SUPFAM" id="SSF158442">
    <property type="entry name" value="DsbB-like"/>
    <property type="match status" value="1"/>
</dbReference>
<evidence type="ECO:0000256" key="3">
    <source>
        <dbReference type="ARBA" id="ARBA00022448"/>
    </source>
</evidence>
<dbReference type="EMBL" id="LRPH01000070">
    <property type="protein sequence ID" value="KWU59020.1"/>
    <property type="molecule type" value="Genomic_DNA"/>
</dbReference>
<dbReference type="GO" id="GO:0006457">
    <property type="term" value="P:protein folding"/>
    <property type="evidence" value="ECO:0007669"/>
    <property type="project" value="InterPro"/>
</dbReference>
<keyword evidence="10 12" id="KW-0143">Chaperone</keyword>
<feature type="transmembrane region" description="Helical" evidence="13">
    <location>
        <begin position="16"/>
        <end position="40"/>
    </location>
</feature>
<evidence type="ECO:0000256" key="13">
    <source>
        <dbReference type="SAM" id="Phobius"/>
    </source>
</evidence>
<dbReference type="NCBIfam" id="NF002849">
    <property type="entry name" value="PRK03113.1"/>
    <property type="match status" value="1"/>
</dbReference>
<keyword evidence="4 12" id="KW-0812">Transmembrane</keyword>
<comment type="subcellular location">
    <subcellularLocation>
        <location evidence="12">Cell membrane</location>
        <topology evidence="12">Multi-pass membrane protein</topology>
    </subcellularLocation>
    <subcellularLocation>
        <location evidence="1">Membrane</location>
        <topology evidence="1">Multi-pass membrane protein</topology>
    </subcellularLocation>
</comment>
<evidence type="ECO:0000256" key="5">
    <source>
        <dbReference type="ARBA" id="ARBA00022982"/>
    </source>
</evidence>
<comment type="function">
    <text evidence="12">Required for disulfide bond formation in some proteins.</text>
</comment>
<comment type="similarity">
    <text evidence="2 12">Belongs to the DsbB family. BdbC subfamily.</text>
</comment>
<keyword evidence="5 12" id="KW-0249">Electron transport</keyword>
<feature type="disulfide bond" description="Redox-active" evidence="12">
    <location>
        <begin position="42"/>
        <end position="45"/>
    </location>
</feature>
<dbReference type="Proteomes" id="UP000065797">
    <property type="component" value="Unassembled WGS sequence"/>
</dbReference>
<accession>A0A109G2F2</accession>
<gene>
    <name evidence="12" type="primary">bdbC</name>
    <name evidence="14" type="ORF">AWW70_19525</name>
</gene>
<feature type="transmembrane region" description="Helical" evidence="13">
    <location>
        <begin position="73"/>
        <end position="91"/>
    </location>
</feature>
<keyword evidence="8 12" id="KW-0472">Membrane</keyword>
<dbReference type="Gene3D" id="1.20.1550.10">
    <property type="entry name" value="DsbB-like"/>
    <property type="match status" value="1"/>
</dbReference>
<evidence type="ECO:0000256" key="8">
    <source>
        <dbReference type="ARBA" id="ARBA00023136"/>
    </source>
</evidence>
<dbReference type="GO" id="GO:0005886">
    <property type="term" value="C:plasma membrane"/>
    <property type="evidence" value="ECO:0007669"/>
    <property type="project" value="UniProtKB-SubCell"/>
</dbReference>
<dbReference type="HAMAP" id="MF_00287">
    <property type="entry name" value="BdbC"/>
    <property type="match status" value="1"/>
</dbReference>
<dbReference type="PANTHER" id="PTHR43469">
    <property type="entry name" value="DISULFIDE FORMATION PROTEIN-RELATED"/>
    <property type="match status" value="1"/>
</dbReference>
<dbReference type="AlphaFoldDB" id="A0A109G2F2"/>
<comment type="caution">
    <text evidence="14">The sequence shown here is derived from an EMBL/GenBank/DDBJ whole genome shotgun (WGS) entry which is preliminary data.</text>
</comment>
<evidence type="ECO:0000256" key="4">
    <source>
        <dbReference type="ARBA" id="ARBA00022692"/>
    </source>
</evidence>
<keyword evidence="12" id="KW-1003">Cell membrane</keyword>
<evidence type="ECO:0000313" key="14">
    <source>
        <dbReference type="EMBL" id="KWU59020.1"/>
    </source>
</evidence>
<dbReference type="Pfam" id="PF02600">
    <property type="entry name" value="DsbB"/>
    <property type="match status" value="1"/>
</dbReference>
<evidence type="ECO:0000256" key="1">
    <source>
        <dbReference type="ARBA" id="ARBA00004141"/>
    </source>
</evidence>
<keyword evidence="6 12" id="KW-1133">Transmembrane helix</keyword>
<dbReference type="PANTHER" id="PTHR43469:SF1">
    <property type="entry name" value="SPBETA PROPHAGE-DERIVED DISULFIDE BOND FORMATION PROTEIN B"/>
    <property type="match status" value="1"/>
</dbReference>
<evidence type="ECO:0000313" key="15">
    <source>
        <dbReference type="Proteomes" id="UP000065797"/>
    </source>
</evidence>
<evidence type="ECO:0000256" key="7">
    <source>
        <dbReference type="ARBA" id="ARBA00023002"/>
    </source>
</evidence>
<dbReference type="InterPro" id="IPR023380">
    <property type="entry name" value="DsbB-like_sf"/>
</dbReference>
<keyword evidence="11 12" id="KW-0676">Redox-active center</keyword>
<evidence type="ECO:0000256" key="11">
    <source>
        <dbReference type="ARBA" id="ARBA00023284"/>
    </source>
</evidence>
<keyword evidence="9 12" id="KW-1015">Disulfide bond</keyword>
<dbReference type="InterPro" id="IPR012187">
    <property type="entry name" value="Disulphide_bond_form_BdbC"/>
</dbReference>
<keyword evidence="3 12" id="KW-0813">Transport</keyword>
<evidence type="ECO:0000256" key="9">
    <source>
        <dbReference type="ARBA" id="ARBA00023157"/>
    </source>
</evidence>
<organism evidence="14 15">
    <name type="scientific">Bacillus mycoides</name>
    <dbReference type="NCBI Taxonomy" id="1405"/>
    <lineage>
        <taxon>Bacteria</taxon>
        <taxon>Bacillati</taxon>
        <taxon>Bacillota</taxon>
        <taxon>Bacilli</taxon>
        <taxon>Bacillales</taxon>
        <taxon>Bacillaceae</taxon>
        <taxon>Bacillus</taxon>
        <taxon>Bacillus cereus group</taxon>
    </lineage>
</organism>
<dbReference type="InterPro" id="IPR003752">
    <property type="entry name" value="DiS_bond_form_DsbB/BdbC"/>
</dbReference>
<evidence type="ECO:0000256" key="2">
    <source>
        <dbReference type="ARBA" id="ARBA00007602"/>
    </source>
</evidence>
<evidence type="ECO:0000256" key="12">
    <source>
        <dbReference type="HAMAP-Rule" id="MF_00287"/>
    </source>
</evidence>
<name>A0A109G2F2_BACMY</name>
<reference evidence="14 15" key="1">
    <citation type="submission" date="2016-01" db="EMBL/GenBank/DDBJ databases">
        <authorList>
            <person name="McClelland M."/>
            <person name="Jain A."/>
            <person name="Saraogi P."/>
            <person name="Mendelson R."/>
            <person name="Westerman R."/>
            <person name="SanMiguel P."/>
            <person name="Csonka L."/>
        </authorList>
    </citation>
    <scope>NUCLEOTIDE SEQUENCE [LARGE SCALE GENOMIC DNA]</scope>
    <source>
        <strain evidence="14 15">PE8-15</strain>
    </source>
</reference>
<sequence>MMNTTKKNFEWRNYTLYMAWIVSMIATLGSLFFSEILGFIPCELCWFQRIMMYPLCIILGIATFYNEMNIKKYALPISVIGGSVSLYHYAIQKIPGVSEINPCVQGVPCNVDYINWLGFITIPFLALIAFCMITLFMLLTRSKNELIKNM</sequence>
<feature type="transmembrane region" description="Helical" evidence="13">
    <location>
        <begin position="46"/>
        <end position="66"/>
    </location>
</feature>
<proteinExistence type="inferred from homology"/>
<protein>
    <recommendedName>
        <fullName evidence="12">Probable disulfide formation protein</fullName>
    </recommendedName>
    <alternativeName>
        <fullName evidence="12">Disulfide oxidoreductase</fullName>
    </alternativeName>
    <alternativeName>
        <fullName evidence="12">Thiol-disulfide oxidoreductase</fullName>
    </alternativeName>
</protein>
<keyword evidence="7 12" id="KW-0560">Oxidoreductase</keyword>
<evidence type="ECO:0000256" key="6">
    <source>
        <dbReference type="ARBA" id="ARBA00022989"/>
    </source>
</evidence>
<dbReference type="GO" id="GO:0015035">
    <property type="term" value="F:protein-disulfide reductase activity"/>
    <property type="evidence" value="ECO:0007669"/>
    <property type="project" value="UniProtKB-UniRule"/>
</dbReference>
<dbReference type="RefSeq" id="WP_060751044.1">
    <property type="nucleotide sequence ID" value="NZ_LRPH01000070.1"/>
</dbReference>
<feature type="disulfide bond" description="Redox-active" evidence="12">
    <location>
        <begin position="103"/>
        <end position="109"/>
    </location>
</feature>